<protein>
    <recommendedName>
        <fullName evidence="9">Chromosome transmission fidelity protein 8-like protein</fullName>
    </recommendedName>
</protein>
<evidence type="ECO:0000256" key="5">
    <source>
        <dbReference type="ARBA" id="ARBA00023306"/>
    </source>
</evidence>
<evidence type="ECO:0000256" key="3">
    <source>
        <dbReference type="ARBA" id="ARBA00023125"/>
    </source>
</evidence>
<evidence type="ECO:0000256" key="2">
    <source>
        <dbReference type="ARBA" id="ARBA00022705"/>
    </source>
</evidence>
<dbReference type="STRING" id="105785.A0A2J7Q9L2"/>
<dbReference type="PANTHER" id="PTHR28605:SF1">
    <property type="entry name" value="CHROMOSOME TRANSMISSION FIDELITY FACTOR 8"/>
    <property type="match status" value="1"/>
</dbReference>
<proteinExistence type="inferred from homology"/>
<dbReference type="PANTHER" id="PTHR28605">
    <property type="entry name" value="CTF8, CHROMOSOME TRANSMISSION FIDELITY FACTOR 8 HOMOLOG (S. CEREVISIAE)"/>
    <property type="match status" value="1"/>
</dbReference>
<dbReference type="Pfam" id="PF09696">
    <property type="entry name" value="Ctf8"/>
    <property type="match status" value="1"/>
</dbReference>
<comment type="similarity">
    <text evidence="6">Belongs to the CTF8 family.</text>
</comment>
<keyword evidence="5" id="KW-0131">Cell cycle</keyword>
<dbReference type="GO" id="GO:0003677">
    <property type="term" value="F:DNA binding"/>
    <property type="evidence" value="ECO:0007669"/>
    <property type="project" value="UniProtKB-KW"/>
</dbReference>
<gene>
    <name evidence="7" type="ORF">B7P43_G12580</name>
</gene>
<accession>A0A2J7Q9L2</accession>
<dbReference type="Proteomes" id="UP000235965">
    <property type="component" value="Unassembled WGS sequence"/>
</dbReference>
<dbReference type="InterPro" id="IPR018607">
    <property type="entry name" value="Ctf8"/>
</dbReference>
<dbReference type="AlphaFoldDB" id="A0A2J7Q9L2"/>
<evidence type="ECO:0000256" key="6">
    <source>
        <dbReference type="ARBA" id="ARBA00038447"/>
    </source>
</evidence>
<keyword evidence="8" id="KW-1185">Reference proteome</keyword>
<evidence type="ECO:0000256" key="4">
    <source>
        <dbReference type="ARBA" id="ARBA00023242"/>
    </source>
</evidence>
<comment type="caution">
    <text evidence="7">The sequence shown here is derived from an EMBL/GenBank/DDBJ whole genome shotgun (WGS) entry which is preliminary data.</text>
</comment>
<dbReference type="FunCoup" id="A0A2J7Q9L2">
    <property type="interactions" value="1531"/>
</dbReference>
<evidence type="ECO:0000313" key="7">
    <source>
        <dbReference type="EMBL" id="PNF25267.1"/>
    </source>
</evidence>
<sequence>GNPMLIIGHHILHGEVVTMDKPFAILEQKQTGETAELQDTVEYHIKAIVKRKLLFCDRPKPIIANVPRTA</sequence>
<dbReference type="OrthoDB" id="121932at2759"/>
<organism evidence="7 8">
    <name type="scientific">Cryptotermes secundus</name>
    <dbReference type="NCBI Taxonomy" id="105785"/>
    <lineage>
        <taxon>Eukaryota</taxon>
        <taxon>Metazoa</taxon>
        <taxon>Ecdysozoa</taxon>
        <taxon>Arthropoda</taxon>
        <taxon>Hexapoda</taxon>
        <taxon>Insecta</taxon>
        <taxon>Pterygota</taxon>
        <taxon>Neoptera</taxon>
        <taxon>Polyneoptera</taxon>
        <taxon>Dictyoptera</taxon>
        <taxon>Blattodea</taxon>
        <taxon>Blattoidea</taxon>
        <taxon>Termitoidae</taxon>
        <taxon>Kalotermitidae</taxon>
        <taxon>Cryptotermitinae</taxon>
        <taxon>Cryptotermes</taxon>
    </lineage>
</organism>
<keyword evidence="3" id="KW-0238">DNA-binding</keyword>
<name>A0A2J7Q9L2_9NEOP</name>
<keyword evidence="2" id="KW-0235">DNA replication</keyword>
<dbReference type="GO" id="GO:0031390">
    <property type="term" value="C:Ctf18 RFC-like complex"/>
    <property type="evidence" value="ECO:0007669"/>
    <property type="project" value="InterPro"/>
</dbReference>
<evidence type="ECO:0000313" key="8">
    <source>
        <dbReference type="Proteomes" id="UP000235965"/>
    </source>
</evidence>
<dbReference type="GO" id="GO:0006260">
    <property type="term" value="P:DNA replication"/>
    <property type="evidence" value="ECO:0007669"/>
    <property type="project" value="UniProtKB-KW"/>
</dbReference>
<dbReference type="GO" id="GO:0007064">
    <property type="term" value="P:mitotic sister chromatid cohesion"/>
    <property type="evidence" value="ECO:0007669"/>
    <property type="project" value="InterPro"/>
</dbReference>
<dbReference type="EMBL" id="NEVH01016348">
    <property type="protein sequence ID" value="PNF25267.1"/>
    <property type="molecule type" value="Genomic_DNA"/>
</dbReference>
<keyword evidence="4" id="KW-0539">Nucleus</keyword>
<comment type="subcellular location">
    <subcellularLocation>
        <location evidence="1">Nucleus</location>
    </subcellularLocation>
</comment>
<evidence type="ECO:0008006" key="9">
    <source>
        <dbReference type="Google" id="ProtNLM"/>
    </source>
</evidence>
<evidence type="ECO:0000256" key="1">
    <source>
        <dbReference type="ARBA" id="ARBA00004123"/>
    </source>
</evidence>
<feature type="non-terminal residue" evidence="7">
    <location>
        <position position="1"/>
    </location>
</feature>
<dbReference type="InParanoid" id="A0A2J7Q9L2"/>
<reference evidence="7 8" key="1">
    <citation type="submission" date="2017-12" db="EMBL/GenBank/DDBJ databases">
        <title>Hemimetabolous genomes reveal molecular basis of termite eusociality.</title>
        <authorList>
            <person name="Harrison M.C."/>
            <person name="Jongepier E."/>
            <person name="Robertson H.M."/>
            <person name="Arning N."/>
            <person name="Bitard-Feildel T."/>
            <person name="Chao H."/>
            <person name="Childers C.P."/>
            <person name="Dinh H."/>
            <person name="Doddapaneni H."/>
            <person name="Dugan S."/>
            <person name="Gowin J."/>
            <person name="Greiner C."/>
            <person name="Han Y."/>
            <person name="Hu H."/>
            <person name="Hughes D.S.T."/>
            <person name="Huylmans A.-K."/>
            <person name="Kemena C."/>
            <person name="Kremer L.P.M."/>
            <person name="Lee S.L."/>
            <person name="Lopez-Ezquerra A."/>
            <person name="Mallet L."/>
            <person name="Monroy-Kuhn J.M."/>
            <person name="Moser A."/>
            <person name="Murali S.C."/>
            <person name="Muzny D.M."/>
            <person name="Otani S."/>
            <person name="Piulachs M.-D."/>
            <person name="Poelchau M."/>
            <person name="Qu J."/>
            <person name="Schaub F."/>
            <person name="Wada-Katsumata A."/>
            <person name="Worley K.C."/>
            <person name="Xie Q."/>
            <person name="Ylla G."/>
            <person name="Poulsen M."/>
            <person name="Gibbs R.A."/>
            <person name="Schal C."/>
            <person name="Richards S."/>
            <person name="Belles X."/>
            <person name="Korb J."/>
            <person name="Bornberg-Bauer E."/>
        </authorList>
    </citation>
    <scope>NUCLEOTIDE SEQUENCE [LARGE SCALE GENOMIC DNA]</scope>
    <source>
        <tissue evidence="7">Whole body</tissue>
    </source>
</reference>